<dbReference type="EMBL" id="JAGTXB010000005">
    <property type="protein sequence ID" value="MBS0028152.1"/>
    <property type="molecule type" value="Genomic_DNA"/>
</dbReference>
<protein>
    <recommendedName>
        <fullName evidence="1">RNA polymerase sigma factor 70 region 4 type 2 domain-containing protein</fullName>
    </recommendedName>
</protein>
<gene>
    <name evidence="2" type="ORF">KE626_12615</name>
</gene>
<dbReference type="InterPro" id="IPR013249">
    <property type="entry name" value="RNA_pol_sigma70_r4_t2"/>
</dbReference>
<dbReference type="Gene3D" id="1.10.10.10">
    <property type="entry name" value="Winged helix-like DNA-binding domain superfamily/Winged helix DNA-binding domain"/>
    <property type="match status" value="1"/>
</dbReference>
<keyword evidence="3" id="KW-1185">Reference proteome</keyword>
<proteinExistence type="predicted"/>
<name>A0ABS5J140_9BACT</name>
<dbReference type="SUPFAM" id="SSF88659">
    <property type="entry name" value="Sigma3 and sigma4 domains of RNA polymerase sigma factors"/>
    <property type="match status" value="1"/>
</dbReference>
<dbReference type="RefSeq" id="WP_211973262.1">
    <property type="nucleotide sequence ID" value="NZ_CBFHAM010000003.1"/>
</dbReference>
<evidence type="ECO:0000313" key="2">
    <source>
        <dbReference type="EMBL" id="MBS0028152.1"/>
    </source>
</evidence>
<dbReference type="Proteomes" id="UP000676386">
    <property type="component" value="Unassembled WGS sequence"/>
</dbReference>
<reference evidence="2 3" key="1">
    <citation type="submission" date="2021-04" db="EMBL/GenBank/DDBJ databases">
        <title>Chitinophaga sp. nov., isolated from the rhizosphere soil.</title>
        <authorList>
            <person name="He S."/>
        </authorList>
    </citation>
    <scope>NUCLEOTIDE SEQUENCE [LARGE SCALE GENOMIC DNA]</scope>
    <source>
        <strain evidence="2 3">2R12</strain>
    </source>
</reference>
<feature type="domain" description="RNA polymerase sigma factor 70 region 4 type 2" evidence="1">
    <location>
        <begin position="2"/>
        <end position="45"/>
    </location>
</feature>
<dbReference type="InterPro" id="IPR036388">
    <property type="entry name" value="WH-like_DNA-bd_sf"/>
</dbReference>
<accession>A0ABS5J140</accession>
<evidence type="ECO:0000313" key="3">
    <source>
        <dbReference type="Proteomes" id="UP000676386"/>
    </source>
</evidence>
<sequence>MTISRLSNNCRRVYVMHREEGLCYPEISVRISISLSMVEKHMSKAIPLMKKDLITNCEVLLVQVTINKLL</sequence>
<dbReference type="Pfam" id="PF08281">
    <property type="entry name" value="Sigma70_r4_2"/>
    <property type="match status" value="1"/>
</dbReference>
<evidence type="ECO:0000259" key="1">
    <source>
        <dbReference type="Pfam" id="PF08281"/>
    </source>
</evidence>
<dbReference type="InterPro" id="IPR013324">
    <property type="entry name" value="RNA_pol_sigma_r3/r4-like"/>
</dbReference>
<comment type="caution">
    <text evidence="2">The sequence shown here is derived from an EMBL/GenBank/DDBJ whole genome shotgun (WGS) entry which is preliminary data.</text>
</comment>
<organism evidence="2 3">
    <name type="scientific">Chitinophaga hostae</name>
    <dbReference type="NCBI Taxonomy" id="2831022"/>
    <lineage>
        <taxon>Bacteria</taxon>
        <taxon>Pseudomonadati</taxon>
        <taxon>Bacteroidota</taxon>
        <taxon>Chitinophagia</taxon>
        <taxon>Chitinophagales</taxon>
        <taxon>Chitinophagaceae</taxon>
        <taxon>Chitinophaga</taxon>
    </lineage>
</organism>